<dbReference type="AlphaFoldDB" id="A0A7S2W4F5"/>
<feature type="transmembrane region" description="Helical" evidence="5">
    <location>
        <begin position="51"/>
        <end position="72"/>
    </location>
</feature>
<evidence type="ECO:0000256" key="3">
    <source>
        <dbReference type="ARBA" id="ARBA00022989"/>
    </source>
</evidence>
<dbReference type="GO" id="GO:0016020">
    <property type="term" value="C:membrane"/>
    <property type="evidence" value="ECO:0007669"/>
    <property type="project" value="UniProtKB-SubCell"/>
</dbReference>
<dbReference type="PANTHER" id="PTHR21576:SF158">
    <property type="entry name" value="RIBOSOMAL RNA-PROCESSING PROTEIN 12-LIKE CONSERVED DOMAIN-CONTAINING PROTEIN"/>
    <property type="match status" value="1"/>
</dbReference>
<feature type="transmembrane region" description="Helical" evidence="5">
    <location>
        <begin position="332"/>
        <end position="357"/>
    </location>
</feature>
<dbReference type="Pfam" id="PF06813">
    <property type="entry name" value="Nodulin-like"/>
    <property type="match status" value="1"/>
</dbReference>
<proteinExistence type="predicted"/>
<dbReference type="SUPFAM" id="SSF103473">
    <property type="entry name" value="MFS general substrate transporter"/>
    <property type="match status" value="1"/>
</dbReference>
<keyword evidence="3 5" id="KW-1133">Transmembrane helix</keyword>
<sequence length="444" mass="47540">MGGGFDQTWVSLASGCLLMICAGNIYAYAIWSESMSANWPKGDKVHAQATVNNLYTAALVGTYLPIGGFFFHRYGTMKTLFMSSFFNCFGYVTLLLQFYNGGQPHGPNVLSYVAFFCIGTSTGMADAGVLGCNLQNHPSKSRGRAMAVLKGYFGLSAGIFSLFYSSGLEPKSFLLLIGPGSSVLICVCAFFCRIAPVEILGLYKDVAGAEWRLGYALCLELIVAFALFVRSVAFSNKSHVASIVTGGVVLSLIVATFLMSYALRMWRWCFHIDVGEITGLVQDEGALVDLDDEETVDTTELLDRNRAASAISVEPLPPDHGSMKLGEALASANFWIFFSMVLVMMGSGLLIVSNAARMMKAKGGDEGDVVAFVSMISVSNCVGRIFVGFTADNSYVHSLNIYRPALLMNAMIIMGIAHLILAVGSIEGTLLGGFLGGAAYGAAW</sequence>
<feature type="transmembrane region" description="Helical" evidence="5">
    <location>
        <begin position="146"/>
        <end position="166"/>
    </location>
</feature>
<reference evidence="7" key="1">
    <citation type="submission" date="2021-01" db="EMBL/GenBank/DDBJ databases">
        <authorList>
            <person name="Corre E."/>
            <person name="Pelletier E."/>
            <person name="Niang G."/>
            <person name="Scheremetjew M."/>
            <person name="Finn R."/>
            <person name="Kale V."/>
            <person name="Holt S."/>
            <person name="Cochrane G."/>
            <person name="Meng A."/>
            <person name="Brown T."/>
            <person name="Cohen L."/>
        </authorList>
    </citation>
    <scope>NUCLEOTIDE SEQUENCE</scope>
    <source>
        <strain evidence="7">NY070348D</strain>
    </source>
</reference>
<evidence type="ECO:0000256" key="5">
    <source>
        <dbReference type="SAM" id="Phobius"/>
    </source>
</evidence>
<comment type="subcellular location">
    <subcellularLocation>
        <location evidence="1">Membrane</location>
        <topology evidence="1">Multi-pass membrane protein</topology>
    </subcellularLocation>
</comment>
<evidence type="ECO:0000256" key="4">
    <source>
        <dbReference type="ARBA" id="ARBA00023136"/>
    </source>
</evidence>
<feature type="transmembrane region" description="Helical" evidence="5">
    <location>
        <begin position="79"/>
        <end position="99"/>
    </location>
</feature>
<feature type="transmembrane region" description="Helical" evidence="5">
    <location>
        <begin position="401"/>
        <end position="426"/>
    </location>
</feature>
<keyword evidence="4 5" id="KW-0472">Membrane</keyword>
<evidence type="ECO:0000256" key="1">
    <source>
        <dbReference type="ARBA" id="ARBA00004141"/>
    </source>
</evidence>
<feature type="transmembrane region" description="Helical" evidence="5">
    <location>
        <begin position="369"/>
        <end position="389"/>
    </location>
</feature>
<feature type="transmembrane region" description="Helical" evidence="5">
    <location>
        <begin position="12"/>
        <end position="31"/>
    </location>
</feature>
<protein>
    <recommendedName>
        <fullName evidence="6">Nodulin-like domain-containing protein</fullName>
    </recommendedName>
</protein>
<dbReference type="InterPro" id="IPR036259">
    <property type="entry name" value="MFS_trans_sf"/>
</dbReference>
<evidence type="ECO:0000256" key="2">
    <source>
        <dbReference type="ARBA" id="ARBA00022692"/>
    </source>
</evidence>
<organism evidence="7">
    <name type="scientific">Mucochytrium quahogii</name>
    <dbReference type="NCBI Taxonomy" id="96639"/>
    <lineage>
        <taxon>Eukaryota</taxon>
        <taxon>Sar</taxon>
        <taxon>Stramenopiles</taxon>
        <taxon>Bigyra</taxon>
        <taxon>Labyrinthulomycetes</taxon>
        <taxon>Thraustochytrida</taxon>
        <taxon>Thraustochytriidae</taxon>
        <taxon>Mucochytrium</taxon>
    </lineage>
</organism>
<feature type="domain" description="Nodulin-like" evidence="6">
    <location>
        <begin position="9"/>
        <end position="255"/>
    </location>
</feature>
<name>A0A7S2W4F5_9STRA</name>
<keyword evidence="2 5" id="KW-0812">Transmembrane</keyword>
<gene>
    <name evidence="7" type="ORF">QSP1433_LOCUS1709</name>
</gene>
<feature type="transmembrane region" description="Helical" evidence="5">
    <location>
        <begin position="172"/>
        <end position="192"/>
    </location>
</feature>
<feature type="transmembrane region" description="Helical" evidence="5">
    <location>
        <begin position="111"/>
        <end position="134"/>
    </location>
</feature>
<feature type="transmembrane region" description="Helical" evidence="5">
    <location>
        <begin position="213"/>
        <end position="234"/>
    </location>
</feature>
<dbReference type="EMBL" id="HBHK01002853">
    <property type="protein sequence ID" value="CAD9666409.1"/>
    <property type="molecule type" value="Transcribed_RNA"/>
</dbReference>
<evidence type="ECO:0000313" key="7">
    <source>
        <dbReference type="EMBL" id="CAD9666409.1"/>
    </source>
</evidence>
<dbReference type="PANTHER" id="PTHR21576">
    <property type="entry name" value="UNCHARACTERIZED NODULIN-LIKE PROTEIN"/>
    <property type="match status" value="1"/>
</dbReference>
<feature type="transmembrane region" description="Helical" evidence="5">
    <location>
        <begin position="240"/>
        <end position="263"/>
    </location>
</feature>
<accession>A0A7S2W4F5</accession>
<dbReference type="InterPro" id="IPR010658">
    <property type="entry name" value="Nodulin-like"/>
</dbReference>
<evidence type="ECO:0000259" key="6">
    <source>
        <dbReference type="Pfam" id="PF06813"/>
    </source>
</evidence>